<feature type="domain" description="Carrier" evidence="3">
    <location>
        <begin position="535"/>
        <end position="613"/>
    </location>
</feature>
<dbReference type="InterPro" id="IPR006162">
    <property type="entry name" value="Ppantetheine_attach_site"/>
</dbReference>
<protein>
    <submittedName>
        <fullName evidence="4">Adenylate-forming reductase Nps9</fullName>
    </submittedName>
</protein>
<dbReference type="AlphaFoldDB" id="A0A8J5NYD0"/>
<accession>A0A8J5NYD0</accession>
<dbReference type="EMBL" id="JAELUQ010000005">
    <property type="protein sequence ID" value="KAG7414578.1"/>
    <property type="molecule type" value="Genomic_DNA"/>
</dbReference>
<reference evidence="4" key="1">
    <citation type="submission" date="2021-04" db="EMBL/GenBank/DDBJ databases">
        <title>First draft genome resource for Brassicaceae pathogens Fusarium oxysporum f. sp. raphani and Fusarium oxysporum f. sp. rapae.</title>
        <authorList>
            <person name="Asai S."/>
        </authorList>
    </citation>
    <scope>NUCLEOTIDE SEQUENCE</scope>
    <source>
        <strain evidence="4">Tf1208</strain>
    </source>
</reference>
<dbReference type="InterPro" id="IPR009081">
    <property type="entry name" value="PP-bd_ACP"/>
</dbReference>
<evidence type="ECO:0000256" key="1">
    <source>
        <dbReference type="ARBA" id="ARBA00022450"/>
    </source>
</evidence>
<dbReference type="PROSITE" id="PS50075">
    <property type="entry name" value="CARRIER"/>
    <property type="match status" value="1"/>
</dbReference>
<name>A0A8J5NYD0_FUSOX</name>
<evidence type="ECO:0000256" key="2">
    <source>
        <dbReference type="ARBA" id="ARBA00022553"/>
    </source>
</evidence>
<sequence>MALVARTIDELVRLNAERNKDHVAVIESPAGDQHPQSYTSKQIDDFAFQVACVYSEKYDLQPRTSSRHKPKVVALCGIGDFEHLITALAIAKLGHTTLFLSPRLPFESCVGILRVSNAALLLVQQAQQPLAEYVHSDSPDVATGAVVPIDQGCSTEGELNTNLTASLDIEAERNTAVWILHSSGSTGLPKLVSVPNGAALHRYTANLGSLGLDTLTTVPLYHAFGMSSFFRCFISQKTIQLYSRLPITTSHLLQVTQNRTFGLFSAVPFTIKLLAESEEGMRFLRSFSVITTGGSPMPEDLGTELVRQGVRLVSVYGSSETGTLLTSLRPADDHEWSCLRVPNEDGHLLRFEHQGSDTYELICPKEWSMLADSNQDDGSWRTKDLFTKHPTIPGAFKYVGRLDDILVLENGEKFNPISVESEISSSPLIDGCIIFGTGKPAAGIAVIPSEVTYHLTKDEFRLLLRRTIDKAQASLPMYGRITEDMILLLPKNSVAPRTDKGTIIRSKFLKAYEQQIQAIYERQDAAVEARQYTKDELLKFLSEQLVSVLHLSPRAEPGHNQDFSAFGLDSLRAMQLRSAIMKHVDLGGNKLGINVVLDFPTIASLAQEISRIGSGAEASSLDAKDEQDAADMLQRYANFGDQRREPRSARTLSQNIVLTGATGSLGAHLLAKLALPSSVQSVYCLVRAPCNANAQQRVEKSLEERNLRSKFPELLPQKITCLAVDLSDQYLGLGKDTFRSISRDVDVVYHCGWTVNFNQRLSTFEKSCVAGVRHLIDLCLADSGSDAARFIMFSSIGTIMGTSEDIIPERLPKSLAEANRTGYSRSKCVAEQICAKAADEAGLPVAIVRIGQIVGDSINGIWNTSEAVPLMIRSAQTIGALPTFQERVRWLPVDDVAQIVIEIGSSDAVEANETSVFNIVNPHTLRWTEDLLPLLAQNGLAFQAVPPSDWLKRLEESDTDLKANPPRKLLEYFRRQCQRQGSEDREWETSRADKWSPTFHRSRAPSPQLISVILDYFRGTWKI</sequence>
<dbReference type="InterPro" id="IPR020806">
    <property type="entry name" value="PKS_PP-bd"/>
</dbReference>
<dbReference type="Pfam" id="PF00501">
    <property type="entry name" value="AMP-binding"/>
    <property type="match status" value="1"/>
</dbReference>
<proteinExistence type="predicted"/>
<dbReference type="SMART" id="SM00823">
    <property type="entry name" value="PKS_PP"/>
    <property type="match status" value="1"/>
</dbReference>
<dbReference type="InterPro" id="IPR051414">
    <property type="entry name" value="Adenylate-forming_Reductase"/>
</dbReference>
<dbReference type="GO" id="GO:0031177">
    <property type="term" value="F:phosphopantetheine binding"/>
    <property type="evidence" value="ECO:0007669"/>
    <property type="project" value="InterPro"/>
</dbReference>
<dbReference type="PANTHER" id="PTHR43439:SF2">
    <property type="entry name" value="ENZYME, PUTATIVE (JCVI)-RELATED"/>
    <property type="match status" value="1"/>
</dbReference>
<dbReference type="InterPro" id="IPR000873">
    <property type="entry name" value="AMP-dep_synth/lig_dom"/>
</dbReference>
<organism evidence="4 5">
    <name type="scientific">Fusarium oxysporum f. sp. rapae</name>
    <dbReference type="NCBI Taxonomy" id="485398"/>
    <lineage>
        <taxon>Eukaryota</taxon>
        <taxon>Fungi</taxon>
        <taxon>Dikarya</taxon>
        <taxon>Ascomycota</taxon>
        <taxon>Pezizomycotina</taxon>
        <taxon>Sordariomycetes</taxon>
        <taxon>Hypocreomycetidae</taxon>
        <taxon>Hypocreales</taxon>
        <taxon>Nectriaceae</taxon>
        <taxon>Fusarium</taxon>
        <taxon>Fusarium oxysporum species complex</taxon>
    </lineage>
</organism>
<dbReference type="Proteomes" id="UP000694050">
    <property type="component" value="Unassembled WGS sequence"/>
</dbReference>
<evidence type="ECO:0000259" key="3">
    <source>
        <dbReference type="PROSITE" id="PS50075"/>
    </source>
</evidence>
<gene>
    <name evidence="4" type="primary">nps9</name>
    <name evidence="4" type="ORF">Forpe1208_v006966</name>
</gene>
<dbReference type="InterPro" id="IPR013120">
    <property type="entry name" value="FAR_NAD-bd"/>
</dbReference>
<comment type="caution">
    <text evidence="4">The sequence shown here is derived from an EMBL/GenBank/DDBJ whole genome shotgun (WGS) entry which is preliminary data.</text>
</comment>
<dbReference type="InterPro" id="IPR020845">
    <property type="entry name" value="AMP-binding_CS"/>
</dbReference>
<keyword evidence="1" id="KW-0596">Phosphopantetheine</keyword>
<dbReference type="PROSITE" id="PS00012">
    <property type="entry name" value="PHOSPHOPANTETHEINE"/>
    <property type="match status" value="1"/>
</dbReference>
<dbReference type="PANTHER" id="PTHR43439">
    <property type="entry name" value="PHENYLACETATE-COENZYME A LIGASE"/>
    <property type="match status" value="1"/>
</dbReference>
<dbReference type="Pfam" id="PF00550">
    <property type="entry name" value="PP-binding"/>
    <property type="match status" value="1"/>
</dbReference>
<dbReference type="Pfam" id="PF23562">
    <property type="entry name" value="AMP-binding_C_3"/>
    <property type="match status" value="1"/>
</dbReference>
<evidence type="ECO:0000313" key="4">
    <source>
        <dbReference type="EMBL" id="KAG7414578.1"/>
    </source>
</evidence>
<keyword evidence="2" id="KW-0597">Phosphoprotein</keyword>
<dbReference type="Pfam" id="PF07993">
    <property type="entry name" value="NAD_binding_4"/>
    <property type="match status" value="1"/>
</dbReference>
<dbReference type="PROSITE" id="PS00455">
    <property type="entry name" value="AMP_BINDING"/>
    <property type="match status" value="1"/>
</dbReference>
<evidence type="ECO:0000313" key="5">
    <source>
        <dbReference type="Proteomes" id="UP000694050"/>
    </source>
</evidence>